<feature type="transmembrane region" description="Helical" evidence="6">
    <location>
        <begin position="70"/>
        <end position="91"/>
    </location>
</feature>
<accession>A0A365GWP6</accession>
<feature type="transmembrane region" description="Helical" evidence="6">
    <location>
        <begin position="224"/>
        <end position="245"/>
    </location>
</feature>
<dbReference type="PANTHER" id="PTHR43723:SF1">
    <property type="entry name" value="COBALT TRANSPORT PROTEIN CBIQ"/>
    <property type="match status" value="1"/>
</dbReference>
<dbReference type="PANTHER" id="PTHR43723">
    <property type="entry name" value="COBALT TRANSPORT PROTEIN CBIQ"/>
    <property type="match status" value="1"/>
</dbReference>
<comment type="caution">
    <text evidence="7">The sequence shown here is derived from an EMBL/GenBank/DDBJ whole genome shotgun (WGS) entry which is preliminary data.</text>
</comment>
<dbReference type="InterPro" id="IPR012809">
    <property type="entry name" value="ECF_CbiQ"/>
</dbReference>
<dbReference type="GO" id="GO:0006824">
    <property type="term" value="P:cobalt ion transport"/>
    <property type="evidence" value="ECO:0007669"/>
    <property type="project" value="InterPro"/>
</dbReference>
<evidence type="ECO:0000256" key="2">
    <source>
        <dbReference type="ARBA" id="ARBA00022475"/>
    </source>
</evidence>
<evidence type="ECO:0000256" key="1">
    <source>
        <dbReference type="ARBA" id="ARBA00004651"/>
    </source>
</evidence>
<evidence type="ECO:0000256" key="5">
    <source>
        <dbReference type="ARBA" id="ARBA00023136"/>
    </source>
</evidence>
<evidence type="ECO:0000256" key="3">
    <source>
        <dbReference type="ARBA" id="ARBA00022692"/>
    </source>
</evidence>
<sequence>MLAIDAAAYRSPWRRHHPAAKGLLAGGLLACALALPPWPGAPVTFAVALAVALGWARVPPRTLARAARAPLGFVLTGSLAFLVTVGPGGIGWAPDGGHRAAEVVARCAAALLCQLLFASTTPLADALPRLTRIGVPAAVVEVAALIYRLLFLVLDAARQIRAAQAGRLGTLTFRATWRSLGGLGSAIFIRSFDRARRLEVGLAGRGYTGDLTVAVREIPLATRFLALAPIPALLALAATLTLDGLR</sequence>
<dbReference type="InterPro" id="IPR052770">
    <property type="entry name" value="Cobalt_transport_CbiQ"/>
</dbReference>
<evidence type="ECO:0000256" key="6">
    <source>
        <dbReference type="SAM" id="Phobius"/>
    </source>
</evidence>
<proteinExistence type="predicted"/>
<name>A0A365GWP6_9ACTN</name>
<dbReference type="CDD" id="cd16914">
    <property type="entry name" value="EcfT"/>
    <property type="match status" value="1"/>
</dbReference>
<dbReference type="NCBIfam" id="TIGR02454">
    <property type="entry name" value="ECF_T_CbiQ"/>
    <property type="match status" value="1"/>
</dbReference>
<keyword evidence="8" id="KW-1185">Reference proteome</keyword>
<keyword evidence="5 6" id="KW-0472">Membrane</keyword>
<dbReference type="AlphaFoldDB" id="A0A365GWP6"/>
<dbReference type="GO" id="GO:0043190">
    <property type="term" value="C:ATP-binding cassette (ABC) transporter complex"/>
    <property type="evidence" value="ECO:0007669"/>
    <property type="project" value="InterPro"/>
</dbReference>
<evidence type="ECO:0000256" key="4">
    <source>
        <dbReference type="ARBA" id="ARBA00022989"/>
    </source>
</evidence>
<protein>
    <submittedName>
        <fullName evidence="7">Cobalt ECF transporter T component CbiQ</fullName>
    </submittedName>
</protein>
<gene>
    <name evidence="7" type="primary">cbiQ</name>
    <name evidence="7" type="ORF">DPM19_31310</name>
</gene>
<reference evidence="7 8" key="1">
    <citation type="submission" date="2018-06" db="EMBL/GenBank/DDBJ databases">
        <title>Actinomadura craniellae sp. nov. isolated from marine sponge Craniella sp.</title>
        <authorList>
            <person name="Li L."/>
            <person name="Xu Q.H."/>
            <person name="Lin H.W."/>
            <person name="Lu Y.H."/>
        </authorList>
    </citation>
    <scope>NUCLEOTIDE SEQUENCE [LARGE SCALE GENOMIC DNA]</scope>
    <source>
        <strain evidence="7 8">LHW63021</strain>
    </source>
</reference>
<keyword evidence="2" id="KW-1003">Cell membrane</keyword>
<dbReference type="Pfam" id="PF02361">
    <property type="entry name" value="CbiQ"/>
    <property type="match status" value="1"/>
</dbReference>
<organism evidence="7 8">
    <name type="scientific">Actinomadura craniellae</name>
    <dbReference type="NCBI Taxonomy" id="2231787"/>
    <lineage>
        <taxon>Bacteria</taxon>
        <taxon>Bacillati</taxon>
        <taxon>Actinomycetota</taxon>
        <taxon>Actinomycetes</taxon>
        <taxon>Streptosporangiales</taxon>
        <taxon>Thermomonosporaceae</taxon>
        <taxon>Actinomadura</taxon>
    </lineage>
</organism>
<keyword evidence="4 6" id="KW-1133">Transmembrane helix</keyword>
<dbReference type="Proteomes" id="UP000251891">
    <property type="component" value="Unassembled WGS sequence"/>
</dbReference>
<dbReference type="EMBL" id="QLYX01000020">
    <property type="protein sequence ID" value="RAY11245.1"/>
    <property type="molecule type" value="Genomic_DNA"/>
</dbReference>
<dbReference type="RefSeq" id="WP_111871701.1">
    <property type="nucleotide sequence ID" value="NZ_QLYX01000020.1"/>
</dbReference>
<keyword evidence="3 6" id="KW-0812">Transmembrane</keyword>
<evidence type="ECO:0000313" key="8">
    <source>
        <dbReference type="Proteomes" id="UP000251891"/>
    </source>
</evidence>
<feature type="transmembrane region" description="Helical" evidence="6">
    <location>
        <begin position="133"/>
        <end position="154"/>
    </location>
</feature>
<evidence type="ECO:0000313" key="7">
    <source>
        <dbReference type="EMBL" id="RAY11245.1"/>
    </source>
</evidence>
<comment type="subcellular location">
    <subcellularLocation>
        <location evidence="1">Cell membrane</location>
        <topology evidence="1">Multi-pass membrane protein</topology>
    </subcellularLocation>
</comment>
<dbReference type="InterPro" id="IPR003339">
    <property type="entry name" value="ABC/ECF_trnsptr_transmembrane"/>
</dbReference>
<dbReference type="OrthoDB" id="4407546at2"/>